<organism evidence="5 6">
    <name type="scientific">Lactuca virosa</name>
    <dbReference type="NCBI Taxonomy" id="75947"/>
    <lineage>
        <taxon>Eukaryota</taxon>
        <taxon>Viridiplantae</taxon>
        <taxon>Streptophyta</taxon>
        <taxon>Embryophyta</taxon>
        <taxon>Tracheophyta</taxon>
        <taxon>Spermatophyta</taxon>
        <taxon>Magnoliopsida</taxon>
        <taxon>eudicotyledons</taxon>
        <taxon>Gunneridae</taxon>
        <taxon>Pentapetalae</taxon>
        <taxon>asterids</taxon>
        <taxon>campanulids</taxon>
        <taxon>Asterales</taxon>
        <taxon>Asteraceae</taxon>
        <taxon>Cichorioideae</taxon>
        <taxon>Cichorieae</taxon>
        <taxon>Lactucinae</taxon>
        <taxon>Lactuca</taxon>
    </lineage>
</organism>
<proteinExistence type="inferred from homology"/>
<sequence>MQQNLVKSSSLRGQTFWGRGPENCGDYNSSPQETGFFCEHGDYGSHYGRFFVQWYSQFLIDHANTILSLATLAFEKIQILVKIPAVYWWYRSKSHAAELTGSNLNLSSKENHDPEGLTWQVLNSTWEEGLCVAGENVFPCFDKEVLMILLETAKPSNDPDHHHFVFFNYKPPLPILPLLDTTLCFSELDQFVRFMHGTYMGQNS</sequence>
<dbReference type="PANTHER" id="PTHR31352">
    <property type="entry name" value="BETA-AMYLASE 1, CHLOROPLASTIC"/>
    <property type="match status" value="1"/>
</dbReference>
<keyword evidence="2 4" id="KW-0119">Carbohydrate metabolism</keyword>
<dbReference type="GO" id="GO:0016161">
    <property type="term" value="F:beta-amylase activity"/>
    <property type="evidence" value="ECO:0007669"/>
    <property type="project" value="UniProtKB-EC"/>
</dbReference>
<comment type="similarity">
    <text evidence="1 4">Belongs to the glycosyl hydrolase 14 family.</text>
</comment>
<evidence type="ECO:0000313" key="6">
    <source>
        <dbReference type="Proteomes" id="UP001157418"/>
    </source>
</evidence>
<keyword evidence="4" id="KW-0378">Hydrolase</keyword>
<comment type="caution">
    <text evidence="5">The sequence shown here is derived from an EMBL/GenBank/DDBJ whole genome shotgun (WGS) entry which is preliminary data.</text>
</comment>
<protein>
    <recommendedName>
        <fullName evidence="4">Beta-amylase</fullName>
        <ecNumber evidence="4">3.2.1.2</ecNumber>
    </recommendedName>
</protein>
<dbReference type="EMBL" id="CAKMRJ010005634">
    <property type="protein sequence ID" value="CAH1449504.1"/>
    <property type="molecule type" value="Genomic_DNA"/>
</dbReference>
<keyword evidence="3 4" id="KW-0624">Polysaccharide degradation</keyword>
<dbReference type="SUPFAM" id="SSF51445">
    <property type="entry name" value="(Trans)glycosidases"/>
    <property type="match status" value="1"/>
</dbReference>
<accession>A0AAU9PH44</accession>
<dbReference type="PANTHER" id="PTHR31352:SF8">
    <property type="entry name" value="BETA-AMYLASE 8"/>
    <property type="match status" value="1"/>
</dbReference>
<reference evidence="5 6" key="1">
    <citation type="submission" date="2022-01" db="EMBL/GenBank/DDBJ databases">
        <authorList>
            <person name="Xiong W."/>
            <person name="Schranz E."/>
        </authorList>
    </citation>
    <scope>NUCLEOTIDE SEQUENCE [LARGE SCALE GENOMIC DNA]</scope>
</reference>
<comment type="catalytic activity">
    <reaction evidence="4">
        <text>Hydrolysis of (1-&gt;4)-alpha-D-glucosidic linkages in polysaccharides so as to remove successive maltose units from the non-reducing ends of the chains.</text>
        <dbReference type="EC" id="3.2.1.2"/>
    </reaction>
</comment>
<dbReference type="EC" id="3.2.1.2" evidence="4"/>
<dbReference type="InterPro" id="IPR001554">
    <property type="entry name" value="Glyco_hydro_14"/>
</dbReference>
<dbReference type="PRINTS" id="PR00750">
    <property type="entry name" value="BETAAMYLASE"/>
</dbReference>
<name>A0AAU9PH44_9ASTR</name>
<dbReference type="Pfam" id="PF01373">
    <property type="entry name" value="Glyco_hydro_14"/>
    <property type="match status" value="1"/>
</dbReference>
<evidence type="ECO:0000256" key="4">
    <source>
        <dbReference type="RuleBase" id="RU000509"/>
    </source>
</evidence>
<dbReference type="InterPro" id="IPR017853">
    <property type="entry name" value="GH"/>
</dbReference>
<dbReference type="AlphaFoldDB" id="A0AAU9PH44"/>
<gene>
    <name evidence="5" type="ORF">LVIROSA_LOCUS34985</name>
</gene>
<dbReference type="Proteomes" id="UP001157418">
    <property type="component" value="Unassembled WGS sequence"/>
</dbReference>
<dbReference type="Gene3D" id="3.20.20.80">
    <property type="entry name" value="Glycosidases"/>
    <property type="match status" value="2"/>
</dbReference>
<evidence type="ECO:0000256" key="2">
    <source>
        <dbReference type="ARBA" id="ARBA00023277"/>
    </source>
</evidence>
<dbReference type="GO" id="GO:0000272">
    <property type="term" value="P:polysaccharide catabolic process"/>
    <property type="evidence" value="ECO:0007669"/>
    <property type="project" value="UniProtKB-KW"/>
</dbReference>
<keyword evidence="6" id="KW-1185">Reference proteome</keyword>
<evidence type="ECO:0000256" key="1">
    <source>
        <dbReference type="ARBA" id="ARBA00005652"/>
    </source>
</evidence>
<evidence type="ECO:0000256" key="3">
    <source>
        <dbReference type="ARBA" id="ARBA00023326"/>
    </source>
</evidence>
<keyword evidence="4" id="KW-0326">Glycosidase</keyword>
<evidence type="ECO:0000313" key="5">
    <source>
        <dbReference type="EMBL" id="CAH1449504.1"/>
    </source>
</evidence>